<evidence type="ECO:0000313" key="4">
    <source>
        <dbReference type="EMBL" id="CAE8738488.1"/>
    </source>
</evidence>
<sequence length="110" mass="12024">DLRPFPTHIAVSYDGHSGMVRGIAVEASGRWLATVSSDETLRIWEVSTGRPVRSFKFSSPVTAVAWNPKHLLLTVAAEEAVYFVDPGLELKSQEVLGNLNDTIEGTVIED</sequence>
<feature type="non-terminal residue" evidence="4">
    <location>
        <position position="1"/>
    </location>
</feature>
<dbReference type="AlphaFoldDB" id="A0A813LUI4"/>
<dbReference type="GO" id="GO:0030687">
    <property type="term" value="C:preribosome, large subunit precursor"/>
    <property type="evidence" value="ECO:0007669"/>
    <property type="project" value="TreeGrafter"/>
</dbReference>
<proteinExistence type="predicted"/>
<keyword evidence="1 3" id="KW-0853">WD repeat</keyword>
<accession>A0A813LUI4</accession>
<evidence type="ECO:0000256" key="2">
    <source>
        <dbReference type="ARBA" id="ARBA00022737"/>
    </source>
</evidence>
<dbReference type="GO" id="GO:0000463">
    <property type="term" value="P:maturation of LSU-rRNA from tricistronic rRNA transcript (SSU-rRNA, 5.8S rRNA, LSU-rRNA)"/>
    <property type="evidence" value="ECO:0007669"/>
    <property type="project" value="TreeGrafter"/>
</dbReference>
<keyword evidence="2" id="KW-0677">Repeat</keyword>
<dbReference type="PANTHER" id="PTHR17605">
    <property type="entry name" value="RIBOSOME BIOGENESIS PROTEIN BOP1 BLOCK OF PROLIFERATION 1 PROTEIN"/>
    <property type="match status" value="1"/>
</dbReference>
<dbReference type="SMART" id="SM00320">
    <property type="entry name" value="WD40"/>
    <property type="match status" value="2"/>
</dbReference>
<protein>
    <submittedName>
        <fullName evidence="4">Uncharacterized protein</fullName>
    </submittedName>
</protein>
<dbReference type="GO" id="GO:0043021">
    <property type="term" value="F:ribonucleoprotein complex binding"/>
    <property type="evidence" value="ECO:0007669"/>
    <property type="project" value="TreeGrafter"/>
</dbReference>
<dbReference type="InterPro" id="IPR015943">
    <property type="entry name" value="WD40/YVTN_repeat-like_dom_sf"/>
</dbReference>
<dbReference type="EMBL" id="CAJNNW010036953">
    <property type="protein sequence ID" value="CAE8738488.1"/>
    <property type="molecule type" value="Genomic_DNA"/>
</dbReference>
<gene>
    <name evidence="4" type="ORF">PGLA2088_LOCUS49211</name>
</gene>
<reference evidence="4" key="1">
    <citation type="submission" date="2021-02" db="EMBL/GenBank/DDBJ databases">
        <authorList>
            <person name="Dougan E. K."/>
            <person name="Rhodes N."/>
            <person name="Thang M."/>
            <person name="Chan C."/>
        </authorList>
    </citation>
    <scope>NUCLEOTIDE SEQUENCE</scope>
</reference>
<evidence type="ECO:0000256" key="1">
    <source>
        <dbReference type="ARBA" id="ARBA00022574"/>
    </source>
</evidence>
<evidence type="ECO:0000256" key="3">
    <source>
        <dbReference type="PROSITE-ProRule" id="PRU00221"/>
    </source>
</evidence>
<dbReference type="PROSITE" id="PS00678">
    <property type="entry name" value="WD_REPEATS_1"/>
    <property type="match status" value="1"/>
</dbReference>
<feature type="non-terminal residue" evidence="4">
    <location>
        <position position="110"/>
    </location>
</feature>
<dbReference type="GO" id="GO:0070545">
    <property type="term" value="C:PeBoW complex"/>
    <property type="evidence" value="ECO:0007669"/>
    <property type="project" value="TreeGrafter"/>
</dbReference>
<dbReference type="InterPro" id="IPR019775">
    <property type="entry name" value="WD40_repeat_CS"/>
</dbReference>
<dbReference type="Proteomes" id="UP000626109">
    <property type="component" value="Unassembled WGS sequence"/>
</dbReference>
<dbReference type="InterPro" id="IPR001680">
    <property type="entry name" value="WD40_rpt"/>
</dbReference>
<dbReference type="InterPro" id="IPR028598">
    <property type="entry name" value="BOP1/Erb1"/>
</dbReference>
<feature type="repeat" description="WD" evidence="3">
    <location>
        <begin position="13"/>
        <end position="54"/>
    </location>
</feature>
<name>A0A813LUI4_POLGL</name>
<dbReference type="PANTHER" id="PTHR17605:SF0">
    <property type="entry name" value="RIBOSOME BIOGENESIS PROTEIN BOP1"/>
    <property type="match status" value="1"/>
</dbReference>
<comment type="caution">
    <text evidence="4">The sequence shown here is derived from an EMBL/GenBank/DDBJ whole genome shotgun (WGS) entry which is preliminary data.</text>
</comment>
<dbReference type="Gene3D" id="2.130.10.10">
    <property type="entry name" value="YVTN repeat-like/Quinoprotein amine dehydrogenase"/>
    <property type="match status" value="1"/>
</dbReference>
<dbReference type="PROSITE" id="PS50082">
    <property type="entry name" value="WD_REPEATS_2"/>
    <property type="match status" value="1"/>
</dbReference>
<evidence type="ECO:0000313" key="5">
    <source>
        <dbReference type="Proteomes" id="UP000626109"/>
    </source>
</evidence>
<organism evidence="4 5">
    <name type="scientific">Polarella glacialis</name>
    <name type="common">Dinoflagellate</name>
    <dbReference type="NCBI Taxonomy" id="89957"/>
    <lineage>
        <taxon>Eukaryota</taxon>
        <taxon>Sar</taxon>
        <taxon>Alveolata</taxon>
        <taxon>Dinophyceae</taxon>
        <taxon>Suessiales</taxon>
        <taxon>Suessiaceae</taxon>
        <taxon>Polarella</taxon>
    </lineage>
</organism>
<dbReference type="Pfam" id="PF00400">
    <property type="entry name" value="WD40"/>
    <property type="match status" value="1"/>
</dbReference>
<dbReference type="PROSITE" id="PS50294">
    <property type="entry name" value="WD_REPEATS_REGION"/>
    <property type="match status" value="1"/>
</dbReference>
<dbReference type="InterPro" id="IPR036322">
    <property type="entry name" value="WD40_repeat_dom_sf"/>
</dbReference>
<dbReference type="SUPFAM" id="SSF50978">
    <property type="entry name" value="WD40 repeat-like"/>
    <property type="match status" value="1"/>
</dbReference>